<protein>
    <recommendedName>
        <fullName evidence="2">SPOR domain-containing protein</fullName>
    </recommendedName>
</protein>
<dbReference type="InterPro" id="IPR036680">
    <property type="entry name" value="SPOR-like_sf"/>
</dbReference>
<feature type="region of interest" description="Disordered" evidence="1">
    <location>
        <begin position="541"/>
        <end position="585"/>
    </location>
</feature>
<dbReference type="InterPro" id="IPR007730">
    <property type="entry name" value="SPOR-like_dom"/>
</dbReference>
<keyword evidence="4" id="KW-1185">Reference proteome</keyword>
<organism evidence="3 4">
    <name type="scientific">Neorhizobium huautlense</name>
    <dbReference type="NCBI Taxonomy" id="67774"/>
    <lineage>
        <taxon>Bacteria</taxon>
        <taxon>Pseudomonadati</taxon>
        <taxon>Pseudomonadota</taxon>
        <taxon>Alphaproteobacteria</taxon>
        <taxon>Hyphomicrobiales</taxon>
        <taxon>Rhizobiaceae</taxon>
        <taxon>Rhizobium/Agrobacterium group</taxon>
        <taxon>Neorhizobium</taxon>
    </lineage>
</organism>
<dbReference type="PROSITE" id="PS51724">
    <property type="entry name" value="SPOR"/>
    <property type="match status" value="1"/>
</dbReference>
<dbReference type="Pfam" id="PF05036">
    <property type="entry name" value="SPOR"/>
    <property type="match status" value="1"/>
</dbReference>
<dbReference type="Proteomes" id="UP001241472">
    <property type="component" value="Unassembled WGS sequence"/>
</dbReference>
<dbReference type="RefSeq" id="WP_306835423.1">
    <property type="nucleotide sequence ID" value="NZ_JAUSRF010000008.1"/>
</dbReference>
<accession>A0ABT9PTX7</accession>
<evidence type="ECO:0000313" key="4">
    <source>
        <dbReference type="Proteomes" id="UP001241472"/>
    </source>
</evidence>
<feature type="region of interest" description="Disordered" evidence="1">
    <location>
        <begin position="401"/>
        <end position="431"/>
    </location>
</feature>
<evidence type="ECO:0000256" key="1">
    <source>
        <dbReference type="SAM" id="MobiDB-lite"/>
    </source>
</evidence>
<dbReference type="Gene3D" id="3.30.70.1070">
    <property type="entry name" value="Sporulation related repeat"/>
    <property type="match status" value="1"/>
</dbReference>
<proteinExistence type="predicted"/>
<sequence>MADNNLALGRHDGPDIFAEDDPLAELARIVGHEDRSARPSAQAAAPRREPEFNLEDELMREFERYDAPRLDPANDVGSVAASAQPRQPEPVFDAPVVDVPRPVAAEPTFEQPAFQPAQPTVERASPPLQHLPFDLTAGAPAMPIQQRPQFSHADLVAELESSLAPTPQPQYQQPEYAQAQPVPVEPIQQPVPVAVEAPVQAEPAPRPVEKGYTPGFRMPIANFQRVDIAPRQAYRPSPVEPAQVAVAPVAAVQPVEQVRETAAASNESIWSSLERELTGEGFEPVENKPVALPVAEKPAELPSFESPKPIVAEAPMRAEPVREEPAFEAKPEPVAPFSQLKEMVYDVDHFSSQKTVPAPVAQQPVAAKPVATDADLIDDDFELALDDLDLDFSDMSLGNDQPAPVAAAQPVATPAPSAPAYAASQPAPAYRPAPVSAPQASAYAPAAAYASANIAPATVAPVAVAPSVEAFVPEFDADHFDPTLIADGEEHVESMGEVDVPELPVEEPVVAAKHDPDFDIDLDAELANLLQAGPASAPSLVRGSAAAAQNATQARQPMPRATPTIAPPLAPEQPAAAAPAKSSYDADLDDFERALEEDFRRSLSNPLPDNGRLADEGDDGYAAPVARRPIRWGAPAAIVGVLLMGGLSAYAYYASGLPGKAESGAPLVIAADKDPVKVAPENPGGKTVPNQDKAVYERVAGGANDAPRQETLISSNEEPMDVVQRTLTSDNLPLQGEEEAMTENLDTQDERLLPQQANAATQGDPVSVMPRKVRTMVVRPDGTLVEQEVTAPAAPVQQASAPIRTSVPEKLPAQPALAEPTTAPRAAQVAPAQSATQPAPMSAPQAPAAPAQVVTASAPAAAAPARPVPASRPADQPVNVVASVSDRGNVQQASASPQQAAAVGPGGYFIQVASLPSQADAQKSYQNLSNKFGNVIGGRGVDIKAAAIAGKGTFYRVRIPAGSKDEAVQLCERYRSAGGSCLVAR</sequence>
<feature type="compositionally biased region" description="Basic and acidic residues" evidence="1">
    <location>
        <begin position="46"/>
        <end position="69"/>
    </location>
</feature>
<feature type="region of interest" description="Disordered" evidence="1">
    <location>
        <begin position="811"/>
        <end position="850"/>
    </location>
</feature>
<feature type="region of interest" description="Disordered" evidence="1">
    <location>
        <begin position="29"/>
        <end position="94"/>
    </location>
</feature>
<feature type="compositionally biased region" description="Low complexity" evidence="1">
    <location>
        <begin position="820"/>
        <end position="850"/>
    </location>
</feature>
<dbReference type="SUPFAM" id="SSF110997">
    <property type="entry name" value="Sporulation related repeat"/>
    <property type="match status" value="1"/>
</dbReference>
<gene>
    <name evidence="3" type="ORF">J2T09_002689</name>
</gene>
<dbReference type="EMBL" id="JAUSRF010000008">
    <property type="protein sequence ID" value="MDP9837929.1"/>
    <property type="molecule type" value="Genomic_DNA"/>
</dbReference>
<evidence type="ECO:0000259" key="2">
    <source>
        <dbReference type="PROSITE" id="PS51724"/>
    </source>
</evidence>
<evidence type="ECO:0000313" key="3">
    <source>
        <dbReference type="EMBL" id="MDP9837929.1"/>
    </source>
</evidence>
<name>A0ABT9PTX7_9HYPH</name>
<feature type="domain" description="SPOR" evidence="2">
    <location>
        <begin position="902"/>
        <end position="985"/>
    </location>
</feature>
<comment type="caution">
    <text evidence="3">The sequence shown here is derived from an EMBL/GenBank/DDBJ whole genome shotgun (WGS) entry which is preliminary data.</text>
</comment>
<feature type="compositionally biased region" description="Low complexity" evidence="1">
    <location>
        <begin position="545"/>
        <end position="556"/>
    </location>
</feature>
<reference evidence="3 4" key="1">
    <citation type="submission" date="2023-07" db="EMBL/GenBank/DDBJ databases">
        <title>Sorghum-associated microbial communities from plants grown in Nebraska, USA.</title>
        <authorList>
            <person name="Schachtman D."/>
        </authorList>
    </citation>
    <scope>NUCLEOTIDE SEQUENCE [LARGE SCALE GENOMIC DNA]</scope>
    <source>
        <strain evidence="3 4">DS1307</strain>
    </source>
</reference>